<comment type="caution">
    <text evidence="1">The sequence shown here is derived from an EMBL/GenBank/DDBJ whole genome shotgun (WGS) entry which is preliminary data.</text>
</comment>
<evidence type="ECO:0000313" key="2">
    <source>
        <dbReference type="Proteomes" id="UP001239795"/>
    </source>
</evidence>
<organism evidence="1 2">
    <name type="scientific">Colletotrichum melonis</name>
    <dbReference type="NCBI Taxonomy" id="1209925"/>
    <lineage>
        <taxon>Eukaryota</taxon>
        <taxon>Fungi</taxon>
        <taxon>Dikarya</taxon>
        <taxon>Ascomycota</taxon>
        <taxon>Pezizomycotina</taxon>
        <taxon>Sordariomycetes</taxon>
        <taxon>Hypocreomycetidae</taxon>
        <taxon>Glomerellales</taxon>
        <taxon>Glomerellaceae</taxon>
        <taxon>Colletotrichum</taxon>
        <taxon>Colletotrichum acutatum species complex</taxon>
    </lineage>
</organism>
<gene>
    <name evidence="1" type="ORF">CMEL01_03708</name>
</gene>
<evidence type="ECO:0000313" key="1">
    <source>
        <dbReference type="EMBL" id="KAK1454948.1"/>
    </source>
</evidence>
<proteinExistence type="predicted"/>
<dbReference type="AlphaFoldDB" id="A0AAI9UAT8"/>
<name>A0AAI9UAT8_9PEZI</name>
<keyword evidence="2" id="KW-1185">Reference proteome</keyword>
<accession>A0AAI9UAT8</accession>
<protein>
    <submittedName>
        <fullName evidence="1">Uncharacterized protein</fullName>
    </submittedName>
</protein>
<sequence length="196" mass="22046">MMMGDDAQATHATVISLTTLFLTQSLSLPPLTRYLGIMATHFSLICGKSASQIHHPASRPSSTRRGSLSRELGVYRPISMRIMKIPTGTCLPHVRPLISQHGSLSTNRDKLSAMFRLRLNCFPDDVGTHWSTIGRADGTKDIFIALVASQIRKRREQEGLKPERRMDWSRPLLCTSHILSSFIHFTSPRLARLWPN</sequence>
<reference evidence="1 2" key="1">
    <citation type="submission" date="2016-10" db="EMBL/GenBank/DDBJ databases">
        <title>The genome sequence of Colletotrichum fioriniae PJ7.</title>
        <authorList>
            <person name="Baroncelli R."/>
        </authorList>
    </citation>
    <scope>NUCLEOTIDE SEQUENCE [LARGE SCALE GENOMIC DNA]</scope>
    <source>
        <strain evidence="1">Col 31</strain>
    </source>
</reference>
<dbReference type="EMBL" id="MLGG01000024">
    <property type="protein sequence ID" value="KAK1454948.1"/>
    <property type="molecule type" value="Genomic_DNA"/>
</dbReference>
<dbReference type="Proteomes" id="UP001239795">
    <property type="component" value="Unassembled WGS sequence"/>
</dbReference>